<dbReference type="PANTHER" id="PTHR43557">
    <property type="entry name" value="APOPTOSIS-INDUCING FACTOR 1"/>
    <property type="match status" value="1"/>
</dbReference>
<dbReference type="GO" id="GO:0051213">
    <property type="term" value="F:dioxygenase activity"/>
    <property type="evidence" value="ECO:0007669"/>
    <property type="project" value="UniProtKB-KW"/>
</dbReference>
<evidence type="ECO:0000256" key="3">
    <source>
        <dbReference type="ARBA" id="ARBA00022827"/>
    </source>
</evidence>
<dbReference type="Proteomes" id="UP000249453">
    <property type="component" value="Unassembled WGS sequence"/>
</dbReference>
<evidence type="ECO:0000256" key="1">
    <source>
        <dbReference type="ARBA" id="ARBA00001974"/>
    </source>
</evidence>
<feature type="domain" description="Reductase C-terminal" evidence="6">
    <location>
        <begin position="320"/>
        <end position="404"/>
    </location>
</feature>
<evidence type="ECO:0000256" key="4">
    <source>
        <dbReference type="ARBA" id="ARBA00023002"/>
    </source>
</evidence>
<keyword evidence="8" id="KW-1185">Reference proteome</keyword>
<evidence type="ECO:0000313" key="8">
    <source>
        <dbReference type="Proteomes" id="UP000249453"/>
    </source>
</evidence>
<keyword evidence="2" id="KW-0285">Flavoprotein</keyword>
<keyword evidence="4" id="KW-0560">Oxidoreductase</keyword>
<dbReference type="InterPro" id="IPR036188">
    <property type="entry name" value="FAD/NAD-bd_sf"/>
</dbReference>
<evidence type="ECO:0000259" key="5">
    <source>
        <dbReference type="Pfam" id="PF07992"/>
    </source>
</evidence>
<dbReference type="InterPro" id="IPR016156">
    <property type="entry name" value="FAD/NAD-linked_Rdtase_dimer_sf"/>
</dbReference>
<protein>
    <submittedName>
        <fullName evidence="7">3-phenylpropionate/trans-cinnamate dioxygenase ferredoxin reductase subunit</fullName>
    </submittedName>
</protein>
<name>A0A364JSN0_9HYPH</name>
<gene>
    <name evidence="7" type="ORF">C7374_11814</name>
</gene>
<proteinExistence type="predicted"/>
<comment type="cofactor">
    <cofactor evidence="1">
        <name>FAD</name>
        <dbReference type="ChEBI" id="CHEBI:57692"/>
    </cofactor>
</comment>
<comment type="caution">
    <text evidence="7">The sequence shown here is derived from an EMBL/GenBank/DDBJ whole genome shotgun (WGS) entry which is preliminary data.</text>
</comment>
<dbReference type="PRINTS" id="PR00368">
    <property type="entry name" value="FADPNR"/>
</dbReference>
<dbReference type="Pfam" id="PF14759">
    <property type="entry name" value="Reductase_C"/>
    <property type="match status" value="1"/>
</dbReference>
<accession>A0A364JSN0</accession>
<dbReference type="GO" id="GO:0005737">
    <property type="term" value="C:cytoplasm"/>
    <property type="evidence" value="ECO:0007669"/>
    <property type="project" value="TreeGrafter"/>
</dbReference>
<dbReference type="AlphaFoldDB" id="A0A364JSN0"/>
<dbReference type="Gene3D" id="3.30.390.30">
    <property type="match status" value="1"/>
</dbReference>
<dbReference type="SUPFAM" id="SSF51905">
    <property type="entry name" value="FAD/NAD(P)-binding domain"/>
    <property type="match status" value="1"/>
</dbReference>
<evidence type="ECO:0000259" key="6">
    <source>
        <dbReference type="Pfam" id="PF14759"/>
    </source>
</evidence>
<dbReference type="InterPro" id="IPR050446">
    <property type="entry name" value="FAD-oxidoreductase/Apoptosis"/>
</dbReference>
<dbReference type="Pfam" id="PF07992">
    <property type="entry name" value="Pyr_redox_2"/>
    <property type="match status" value="1"/>
</dbReference>
<feature type="domain" description="FAD/NAD(P)-binding" evidence="5">
    <location>
        <begin position="4"/>
        <end position="301"/>
    </location>
</feature>
<dbReference type="Gene3D" id="3.50.50.60">
    <property type="entry name" value="FAD/NAD(P)-binding domain"/>
    <property type="match status" value="2"/>
</dbReference>
<dbReference type="PRINTS" id="PR00411">
    <property type="entry name" value="PNDRDTASEI"/>
</dbReference>
<organism evidence="7 8">
    <name type="scientific">Falsochrobactrum ovis</name>
    <dbReference type="NCBI Taxonomy" id="1293442"/>
    <lineage>
        <taxon>Bacteria</taxon>
        <taxon>Pseudomonadati</taxon>
        <taxon>Pseudomonadota</taxon>
        <taxon>Alphaproteobacteria</taxon>
        <taxon>Hyphomicrobiales</taxon>
        <taxon>Brucellaceae</taxon>
        <taxon>Falsochrobactrum</taxon>
    </lineage>
</organism>
<sequence>MDDRCIIIGAGHAGSQAAISLRQEGYAGEIVLINDEPDLPYHKPPLSKSYLKAPETGGLVLRPEASYRDNNIELLLECRVSAVSIQDKTVTLQDGHSLRWSQLIFATGARARIPDIPGVDLNGVYTLRRMQDARRIAEIMPRVKDVVIIGGGFIGLEMAHSAVGLGKNTVLIEAAPRVLGRSVATHISWHVENRSRASNIAVLTGMGVAAIEGEHGVVAAVRAADGSIHKADMVVIGTGAVPNVELAQDAGLMIDNGIVVDDHLRTNADNVYAIGDCVSYEHFQARRRVRLESVQNATDQAKHVARIIVGRAAPFREIAWFWSDQGDMKLQTAGLSFDADRHILAGKPEENSFSVFHFIGDRLIAVDSINRPADHMIARRLLAAGISPTEDDIAAGTARLKELLISASKK</sequence>
<evidence type="ECO:0000256" key="2">
    <source>
        <dbReference type="ARBA" id="ARBA00022630"/>
    </source>
</evidence>
<dbReference type="PANTHER" id="PTHR43557:SF2">
    <property type="entry name" value="RIESKE DOMAIN-CONTAINING PROTEIN-RELATED"/>
    <property type="match status" value="1"/>
</dbReference>
<dbReference type="GO" id="GO:0016651">
    <property type="term" value="F:oxidoreductase activity, acting on NAD(P)H"/>
    <property type="evidence" value="ECO:0007669"/>
    <property type="project" value="TreeGrafter"/>
</dbReference>
<dbReference type="InterPro" id="IPR028202">
    <property type="entry name" value="Reductase_C"/>
</dbReference>
<dbReference type="RefSeq" id="WP_111576256.1">
    <property type="nucleotide sequence ID" value="NZ_JBHEEY010000018.1"/>
</dbReference>
<dbReference type="EMBL" id="QLMK01000018">
    <property type="protein sequence ID" value="RAK25897.1"/>
    <property type="molecule type" value="Genomic_DNA"/>
</dbReference>
<keyword evidence="7" id="KW-0223">Dioxygenase</keyword>
<dbReference type="SUPFAM" id="SSF55424">
    <property type="entry name" value="FAD/NAD-linked reductases, dimerisation (C-terminal) domain"/>
    <property type="match status" value="1"/>
</dbReference>
<dbReference type="InterPro" id="IPR023753">
    <property type="entry name" value="FAD/NAD-binding_dom"/>
</dbReference>
<dbReference type="OrthoDB" id="7809559at2"/>
<reference evidence="7 8" key="1">
    <citation type="submission" date="2018-06" db="EMBL/GenBank/DDBJ databases">
        <title>Genomic Encyclopedia of Type Strains, Phase IV (KMG-IV): sequencing the most valuable type-strain genomes for metagenomic binning, comparative biology and taxonomic classification.</title>
        <authorList>
            <person name="Goeker M."/>
        </authorList>
    </citation>
    <scope>NUCLEOTIDE SEQUENCE [LARGE SCALE GENOMIC DNA]</scope>
    <source>
        <strain evidence="7 8">DSM 26720</strain>
    </source>
</reference>
<keyword evidence="3" id="KW-0274">FAD</keyword>
<evidence type="ECO:0000313" key="7">
    <source>
        <dbReference type="EMBL" id="RAK25897.1"/>
    </source>
</evidence>